<dbReference type="HOGENOM" id="CLU_1684200_0_0_11"/>
<dbReference type="AlphaFoldDB" id="E6SF47"/>
<accession>E6SF47</accession>
<dbReference type="OrthoDB" id="4871297at2"/>
<dbReference type="Proteomes" id="UP000008914">
    <property type="component" value="Chromosome"/>
</dbReference>
<dbReference type="KEGG" id="ica:Intca_3380"/>
<dbReference type="RefSeq" id="WP_013494173.1">
    <property type="nucleotide sequence ID" value="NC_014830.1"/>
</dbReference>
<keyword evidence="3" id="KW-1185">Reference proteome</keyword>
<gene>
    <name evidence="2" type="ordered locus">Intca_3380</name>
</gene>
<proteinExistence type="predicted"/>
<dbReference type="InterPro" id="IPR054344">
    <property type="entry name" value="TY-Chap_N"/>
</dbReference>
<evidence type="ECO:0000313" key="2">
    <source>
        <dbReference type="EMBL" id="ADU49861.1"/>
    </source>
</evidence>
<reference evidence="2 3" key="1">
    <citation type="journal article" date="2010" name="Stand. Genomic Sci.">
        <title>Complete genome sequence of Intrasporangium calvum type strain (7 KIP).</title>
        <authorList>
            <person name="Del Rio T.G."/>
            <person name="Chertkov O."/>
            <person name="Yasawong M."/>
            <person name="Lucas S."/>
            <person name="Deshpande S."/>
            <person name="Cheng J.F."/>
            <person name="Detter C."/>
            <person name="Tapia R."/>
            <person name="Han C."/>
            <person name="Goodwin L."/>
            <person name="Pitluck S."/>
            <person name="Liolios K."/>
            <person name="Ivanova N."/>
            <person name="Mavromatis K."/>
            <person name="Pati A."/>
            <person name="Chen A."/>
            <person name="Palaniappan K."/>
            <person name="Land M."/>
            <person name="Hauser L."/>
            <person name="Chang Y.J."/>
            <person name="Jeffries C.D."/>
            <person name="Rohde M."/>
            <person name="Pukall R."/>
            <person name="Sikorski J."/>
            <person name="Goker M."/>
            <person name="Woyke T."/>
            <person name="Bristow J."/>
            <person name="Eisen J.A."/>
            <person name="Markowitz V."/>
            <person name="Hugenholtz P."/>
            <person name="Kyrpides N.C."/>
            <person name="Klenk H.P."/>
            <person name="Lapidus A."/>
        </authorList>
    </citation>
    <scope>NUCLEOTIDE SEQUENCE [LARGE SCALE GENOMIC DNA]</scope>
    <source>
        <strain evidence="3">ATCC 23552 / DSM 43043 / JCM 3097 / NBRC 12989 / 7 KIP</strain>
    </source>
</reference>
<dbReference type="EMBL" id="CP002343">
    <property type="protein sequence ID" value="ADU49861.1"/>
    <property type="molecule type" value="Genomic_DNA"/>
</dbReference>
<dbReference type="eggNOG" id="ENOG5032AG0">
    <property type="taxonomic scope" value="Bacteria"/>
</dbReference>
<organism evidence="2 3">
    <name type="scientific">Intrasporangium calvum (strain ATCC 23552 / DSM 43043 / JCM 3097 / NBRC 12989 / NCIMB 10167 / NRRL B-3866 / 7 KIP)</name>
    <dbReference type="NCBI Taxonomy" id="710696"/>
    <lineage>
        <taxon>Bacteria</taxon>
        <taxon>Bacillati</taxon>
        <taxon>Actinomycetota</taxon>
        <taxon>Actinomycetes</taxon>
        <taxon>Micrococcales</taxon>
        <taxon>Intrasporangiaceae</taxon>
        <taxon>Intrasporangium</taxon>
    </lineage>
</organism>
<evidence type="ECO:0000259" key="1">
    <source>
        <dbReference type="Pfam" id="PF22552"/>
    </source>
</evidence>
<dbReference type="Pfam" id="PF22552">
    <property type="entry name" value="TY-Chap3"/>
    <property type="match status" value="1"/>
</dbReference>
<dbReference type="STRING" id="710696.Intca_3380"/>
<protein>
    <recommendedName>
        <fullName evidence="1">TY-Chap N-terminal domain-containing protein</fullName>
    </recommendedName>
</protein>
<sequence>MSIESAEEPWDSWSARTAELLAELGPDDWVTFVVHVDSAATVAERRAQARKGWRRALAPPRPPATVPDTFLQARLIEGVLALECIADAEFEGVTDLTPRELDTLVTLGWERPGAEPDLTATFPVWEAADAADLLAASLRGVLGAEVPSKVDVRRGP</sequence>
<evidence type="ECO:0000313" key="3">
    <source>
        <dbReference type="Proteomes" id="UP000008914"/>
    </source>
</evidence>
<name>E6SF47_INTC7</name>
<feature type="domain" description="TY-Chap N-terminal" evidence="1">
    <location>
        <begin position="10"/>
        <end position="149"/>
    </location>
</feature>